<dbReference type="AlphaFoldDB" id="A0A6H5J2Q5"/>
<gene>
    <name evidence="3" type="ORF">TBRA_LOCUS14027</name>
</gene>
<feature type="compositionally biased region" description="Basic and acidic residues" evidence="2">
    <location>
        <begin position="65"/>
        <end position="82"/>
    </location>
</feature>
<feature type="compositionally biased region" description="Polar residues" evidence="2">
    <location>
        <begin position="83"/>
        <end position="93"/>
    </location>
</feature>
<dbReference type="EMBL" id="CADCXV010001192">
    <property type="protein sequence ID" value="CAB0042407.1"/>
    <property type="molecule type" value="Genomic_DNA"/>
</dbReference>
<feature type="repeat" description="ANK" evidence="1">
    <location>
        <begin position="238"/>
        <end position="270"/>
    </location>
</feature>
<dbReference type="PANTHER" id="PTHR24118:SF100">
    <property type="entry name" value="FYVE-TYPE DOMAIN-CONTAINING PROTEIN"/>
    <property type="match status" value="1"/>
</dbReference>
<feature type="compositionally biased region" description="Basic and acidic residues" evidence="2">
    <location>
        <begin position="119"/>
        <end position="131"/>
    </location>
</feature>
<name>A0A6H5J2Q5_9HYME</name>
<keyword evidence="4" id="KW-1185">Reference proteome</keyword>
<dbReference type="Proteomes" id="UP000479190">
    <property type="component" value="Unassembled WGS sequence"/>
</dbReference>
<dbReference type="PANTHER" id="PTHR24118">
    <property type="entry name" value="POTE ANKYRIN DOMAIN"/>
    <property type="match status" value="1"/>
</dbReference>
<dbReference type="OrthoDB" id="1711136at2759"/>
<proteinExistence type="predicted"/>
<dbReference type="InterPro" id="IPR036770">
    <property type="entry name" value="Ankyrin_rpt-contain_sf"/>
</dbReference>
<evidence type="ECO:0000313" key="3">
    <source>
        <dbReference type="EMBL" id="CAB0042407.1"/>
    </source>
</evidence>
<dbReference type="PROSITE" id="PS50297">
    <property type="entry name" value="ANK_REP_REGION"/>
    <property type="match status" value="2"/>
</dbReference>
<dbReference type="InterPro" id="IPR002110">
    <property type="entry name" value="Ankyrin_rpt"/>
</dbReference>
<reference evidence="3 4" key="1">
    <citation type="submission" date="2020-02" db="EMBL/GenBank/DDBJ databases">
        <authorList>
            <person name="Ferguson B K."/>
        </authorList>
    </citation>
    <scope>NUCLEOTIDE SEQUENCE [LARGE SCALE GENOMIC DNA]</scope>
</reference>
<feature type="compositionally biased region" description="Polar residues" evidence="2">
    <location>
        <begin position="101"/>
        <end position="118"/>
    </location>
</feature>
<evidence type="ECO:0000256" key="1">
    <source>
        <dbReference type="PROSITE-ProRule" id="PRU00023"/>
    </source>
</evidence>
<dbReference type="SMART" id="SM00248">
    <property type="entry name" value="ANK"/>
    <property type="match status" value="3"/>
</dbReference>
<feature type="region of interest" description="Disordered" evidence="2">
    <location>
        <begin position="57"/>
        <end position="158"/>
    </location>
</feature>
<feature type="repeat" description="ANK" evidence="1">
    <location>
        <begin position="271"/>
        <end position="303"/>
    </location>
</feature>
<protein>
    <submittedName>
        <fullName evidence="3">Uncharacterized protein</fullName>
    </submittedName>
</protein>
<evidence type="ECO:0000313" key="4">
    <source>
        <dbReference type="Proteomes" id="UP000479190"/>
    </source>
</evidence>
<dbReference type="Pfam" id="PF12796">
    <property type="entry name" value="Ank_2"/>
    <property type="match status" value="1"/>
</dbReference>
<feature type="compositionally biased region" description="Basic and acidic residues" evidence="2">
    <location>
        <begin position="143"/>
        <end position="153"/>
    </location>
</feature>
<accession>A0A6H5J2Q5</accession>
<organism evidence="3 4">
    <name type="scientific">Trichogramma brassicae</name>
    <dbReference type="NCBI Taxonomy" id="86971"/>
    <lineage>
        <taxon>Eukaryota</taxon>
        <taxon>Metazoa</taxon>
        <taxon>Ecdysozoa</taxon>
        <taxon>Arthropoda</taxon>
        <taxon>Hexapoda</taxon>
        <taxon>Insecta</taxon>
        <taxon>Pterygota</taxon>
        <taxon>Neoptera</taxon>
        <taxon>Endopterygota</taxon>
        <taxon>Hymenoptera</taxon>
        <taxon>Apocrita</taxon>
        <taxon>Proctotrupomorpha</taxon>
        <taxon>Chalcidoidea</taxon>
        <taxon>Trichogrammatidae</taxon>
        <taxon>Trichogramma</taxon>
    </lineage>
</organism>
<keyword evidence="1" id="KW-0040">ANK repeat</keyword>
<evidence type="ECO:0000256" key="2">
    <source>
        <dbReference type="SAM" id="MobiDB-lite"/>
    </source>
</evidence>
<dbReference type="PROSITE" id="PS50088">
    <property type="entry name" value="ANK_REPEAT"/>
    <property type="match status" value="2"/>
</dbReference>
<dbReference type="SUPFAM" id="SSF48403">
    <property type="entry name" value="Ankyrin repeat"/>
    <property type="match status" value="1"/>
</dbReference>
<sequence length="436" mass="49951">MRDAHEVRKRRMRTGDVGVQAKVSFGVVRQQHDKTEFRLAGLYRWLLEAAIGRPDNQHRQQLANEKTRGQREIKVDHQKRTMEQSQAATSSVSCRPAAFSTAHSSTISRTSTPKTSPDSNKERIFKRRDEGYISSTRSRPLRRTKEPKQKERSSSMSRLLDGRISNETFVQSVLQRFPQIEYIKRIKLVYSAKACLGFELKSRHMNFENFRVTFARLLFTIVLPLSTNFDDVADSSENDETLLHRAVGNENQEMVQILLEYGTNPNLTNELGKTPLHYAVGSQNRNIVRVLLENGANPNVVDEDGLTPLHYIFKERSVYDEGLMEIFFKINEDQNQKMEVDAQDKLGVQGLIFFQLGESPILYDAIVDCRIPFFQSRLLRGHTLLASPPELDIFFRTRCLVPSCECGSRFCRRWQVPSLLCRLHLVSVVLASGATL</sequence>
<dbReference type="Gene3D" id="1.25.40.20">
    <property type="entry name" value="Ankyrin repeat-containing domain"/>
    <property type="match status" value="1"/>
</dbReference>